<comment type="similarity">
    <text evidence="2">Belongs to the glycosyltransferase 47 family.</text>
</comment>
<reference evidence="6 7" key="1">
    <citation type="journal article" date="2023" name="Commun. Biol.">
        <title>Reorganization of the ancestral sex-determining regions during the evolution of trioecy in Pleodorina starrii.</title>
        <authorList>
            <person name="Takahashi K."/>
            <person name="Suzuki S."/>
            <person name="Kawai-Toyooka H."/>
            <person name="Yamamoto K."/>
            <person name="Hamaji T."/>
            <person name="Ootsuki R."/>
            <person name="Yamaguchi H."/>
            <person name="Kawachi M."/>
            <person name="Higashiyama T."/>
            <person name="Nozaki H."/>
        </authorList>
    </citation>
    <scope>NUCLEOTIDE SEQUENCE [LARGE SCALE GENOMIC DNA]</scope>
    <source>
        <strain evidence="6 7">NIES-4479</strain>
    </source>
</reference>
<dbReference type="Pfam" id="PF03016">
    <property type="entry name" value="Exostosin_GT47"/>
    <property type="match status" value="1"/>
</dbReference>
<sequence length="643" mass="71233">MIHFLVSEANDGVELIAPNVEHVIATERRQPGVCSEACYKVATCNEELGGRCDCPKHLAGPDCVRNATASRLSAFAQVPRLEARYPMSCINGCNGRGHCVMGACVCSRGNFSSDCSLSMGPDGRPALLAGSGYKPRERRPRIYVYDIPHKYSSWFHPAKVDRSLHWVFWERLLGSGAMVADGEEADWYWLPIKLRSNSDGYRLLEALQYVRKMWPWYDRLQGHRHLIIHTGDTGRGEVPGDVQAATANMSWLHHWGLTHDCNASGWKAAHRPGKDIVIPVYRDSRQGVGLLPMSGLHPRAPRMPRTRTLLFAGRICGDYSKPDPTKPWPQCATNKSPGYSQGVRQLVHYHHHNRTGYKISTSNGRYPLDLLSFKWCLAPSGGGHGHRQVLASVMGCLPLIISDQVLQPFEPEMDWNTFGLRLPEAAIPSLHTSLEQIGEEQLEARRDVLRCAAQHLVYSSVGGAHMQEDGRWDAFEFILEILRMQQTYPGLHPADYAATDDRFRSFLHCGNPDGMQAYGRKLRAAQEKRYPTQLPLPPPLPPPPSGGGAAAAAAAAAPPPLSPGAYVSWSNWTMEQFNDLLVRWAVAKDRTLAAAPLALCSASVWDERRVRCSAMKTSALRLVPGGAACEGHSNLVECPRPWP</sequence>
<keyword evidence="3" id="KW-0333">Golgi apparatus</keyword>
<feature type="domain" description="EGF-like" evidence="5">
    <location>
        <begin position="52"/>
        <end position="63"/>
    </location>
</feature>
<dbReference type="GO" id="GO:0000139">
    <property type="term" value="C:Golgi membrane"/>
    <property type="evidence" value="ECO:0007669"/>
    <property type="project" value="UniProtKB-SubCell"/>
</dbReference>
<dbReference type="PROSITE" id="PS00022">
    <property type="entry name" value="EGF_1"/>
    <property type="match status" value="1"/>
</dbReference>
<dbReference type="AlphaFoldDB" id="A0A9W6BMR1"/>
<comment type="subcellular location">
    <subcellularLocation>
        <location evidence="1">Golgi apparatus membrane</location>
        <topology evidence="1">Single-pass type II membrane protein</topology>
    </subcellularLocation>
</comment>
<evidence type="ECO:0000256" key="4">
    <source>
        <dbReference type="SAM" id="MobiDB-lite"/>
    </source>
</evidence>
<protein>
    <recommendedName>
        <fullName evidence="5">EGF-like domain-containing protein</fullName>
    </recommendedName>
</protein>
<evidence type="ECO:0000313" key="7">
    <source>
        <dbReference type="Proteomes" id="UP001165080"/>
    </source>
</evidence>
<evidence type="ECO:0000259" key="5">
    <source>
        <dbReference type="PROSITE" id="PS00022"/>
    </source>
</evidence>
<dbReference type="PANTHER" id="PTHR11062">
    <property type="entry name" value="EXOSTOSIN HEPARAN SULFATE GLYCOSYLTRANSFERASE -RELATED"/>
    <property type="match status" value="1"/>
</dbReference>
<gene>
    <name evidence="6" type="primary">PLEST006355</name>
    <name evidence="6" type="ORF">PLESTB_000922700</name>
</gene>
<accession>A0A9W6BMR1</accession>
<feature type="region of interest" description="Disordered" evidence="4">
    <location>
        <begin position="531"/>
        <end position="555"/>
    </location>
</feature>
<proteinExistence type="inferred from homology"/>
<comment type="caution">
    <text evidence="6">The sequence shown here is derived from an EMBL/GenBank/DDBJ whole genome shotgun (WGS) entry which is preliminary data.</text>
</comment>
<evidence type="ECO:0000256" key="3">
    <source>
        <dbReference type="ARBA" id="ARBA00023034"/>
    </source>
</evidence>
<dbReference type="PANTHER" id="PTHR11062:SF376">
    <property type="entry name" value="EXOSTOSIN FAMILY PROTEIN"/>
    <property type="match status" value="1"/>
</dbReference>
<evidence type="ECO:0000256" key="2">
    <source>
        <dbReference type="ARBA" id="ARBA00010271"/>
    </source>
</evidence>
<evidence type="ECO:0000256" key="1">
    <source>
        <dbReference type="ARBA" id="ARBA00004323"/>
    </source>
</evidence>
<dbReference type="GO" id="GO:0016757">
    <property type="term" value="F:glycosyltransferase activity"/>
    <property type="evidence" value="ECO:0007669"/>
    <property type="project" value="InterPro"/>
</dbReference>
<feature type="compositionally biased region" description="Pro residues" evidence="4">
    <location>
        <begin position="534"/>
        <end position="545"/>
    </location>
</feature>
<keyword evidence="7" id="KW-1185">Reference proteome</keyword>
<dbReference type="Proteomes" id="UP001165080">
    <property type="component" value="Unassembled WGS sequence"/>
</dbReference>
<dbReference type="InterPro" id="IPR000742">
    <property type="entry name" value="EGF"/>
</dbReference>
<dbReference type="EMBL" id="BRXU01000011">
    <property type="protein sequence ID" value="GLC54939.1"/>
    <property type="molecule type" value="Genomic_DNA"/>
</dbReference>
<dbReference type="InterPro" id="IPR040911">
    <property type="entry name" value="Exostosin_GT47"/>
</dbReference>
<dbReference type="InterPro" id="IPR004263">
    <property type="entry name" value="Exostosin"/>
</dbReference>
<name>A0A9W6BMR1_9CHLO</name>
<organism evidence="6 7">
    <name type="scientific">Pleodorina starrii</name>
    <dbReference type="NCBI Taxonomy" id="330485"/>
    <lineage>
        <taxon>Eukaryota</taxon>
        <taxon>Viridiplantae</taxon>
        <taxon>Chlorophyta</taxon>
        <taxon>core chlorophytes</taxon>
        <taxon>Chlorophyceae</taxon>
        <taxon>CS clade</taxon>
        <taxon>Chlamydomonadales</taxon>
        <taxon>Volvocaceae</taxon>
        <taxon>Pleodorina</taxon>
    </lineage>
</organism>
<evidence type="ECO:0000313" key="6">
    <source>
        <dbReference type="EMBL" id="GLC54939.1"/>
    </source>
</evidence>